<name>A0AAX1XG55_9VIBR</name>
<proteinExistence type="predicted"/>
<comment type="caution">
    <text evidence="2">The sequence shown here is derived from an EMBL/GenBank/DDBJ whole genome shotgun (WGS) entry which is preliminary data.</text>
</comment>
<protein>
    <submittedName>
        <fullName evidence="2">Uncharacterized protein</fullName>
    </submittedName>
</protein>
<evidence type="ECO:0000256" key="1">
    <source>
        <dbReference type="SAM" id="Phobius"/>
    </source>
</evidence>
<accession>A0AAX1XG55</accession>
<reference evidence="2 3" key="1">
    <citation type="journal article" date="2018" name="AMB Express">
        <title>Occurrence and significance of pathogenicity and fitness islands in environmental vibrios.</title>
        <authorList>
            <person name="Klein S."/>
            <person name="Pipes S."/>
            <person name="Lovell C.R."/>
        </authorList>
    </citation>
    <scope>NUCLEOTIDE SEQUENCE [LARGE SCALE GENOMIC DNA]</scope>
    <source>
        <strain evidence="2 3">JBS-8-11-1</strain>
    </source>
</reference>
<evidence type="ECO:0000313" key="3">
    <source>
        <dbReference type="Proteomes" id="UP000283878"/>
    </source>
</evidence>
<feature type="transmembrane region" description="Helical" evidence="1">
    <location>
        <begin position="79"/>
        <end position="96"/>
    </location>
</feature>
<organism evidence="2 3">
    <name type="scientific">Vibrio diabolicus</name>
    <dbReference type="NCBI Taxonomy" id="50719"/>
    <lineage>
        <taxon>Bacteria</taxon>
        <taxon>Pseudomonadati</taxon>
        <taxon>Pseudomonadota</taxon>
        <taxon>Gammaproteobacteria</taxon>
        <taxon>Vibrionales</taxon>
        <taxon>Vibrionaceae</taxon>
        <taxon>Vibrio</taxon>
        <taxon>Vibrio diabolicus subgroup</taxon>
    </lineage>
</organism>
<dbReference type="AlphaFoldDB" id="A0AAX1XG55"/>
<evidence type="ECO:0000313" key="2">
    <source>
        <dbReference type="EMBL" id="RPB32079.1"/>
    </source>
</evidence>
<keyword evidence="1" id="KW-1133">Transmembrane helix</keyword>
<keyword evidence="1" id="KW-0472">Membrane</keyword>
<gene>
    <name evidence="2" type="ORF">CYQ91_23995</name>
</gene>
<dbReference type="Proteomes" id="UP000283878">
    <property type="component" value="Unassembled WGS sequence"/>
</dbReference>
<keyword evidence="1" id="KW-0812">Transmembrane</keyword>
<sequence>MDDGRFIVKQGSGWLVLTANGSHDFGPVPTLASAKQYVESGTTPLGQHNLSTKHGRRQSKKEFNSYLASEAKNGNPMPAILWFIVLFIVCVVAFAVRGH</sequence>
<dbReference type="EMBL" id="PKPZ01000041">
    <property type="protein sequence ID" value="RPB32079.1"/>
    <property type="molecule type" value="Genomic_DNA"/>
</dbReference>